<protein>
    <recommendedName>
        <fullName evidence="9">Transcriptional regulatory protein</fullName>
    </recommendedName>
</protein>
<dbReference type="SUPFAM" id="SSF52172">
    <property type="entry name" value="CheY-like"/>
    <property type="match status" value="1"/>
</dbReference>
<feature type="modified residue" description="4-aspartylphosphate" evidence="10">
    <location>
        <position position="55"/>
    </location>
</feature>
<keyword evidence="3 10" id="KW-0597">Phosphoprotein</keyword>
<dbReference type="PROSITE" id="PS50110">
    <property type="entry name" value="RESPONSE_REGULATORY"/>
    <property type="match status" value="1"/>
</dbReference>
<dbReference type="PANTHER" id="PTHR45526:SF1">
    <property type="entry name" value="TRANSCRIPTIONAL REGULATORY PROTEIN DCUR-RELATED"/>
    <property type="match status" value="1"/>
</dbReference>
<evidence type="ECO:0000256" key="9">
    <source>
        <dbReference type="PIRNR" id="PIRNR006171"/>
    </source>
</evidence>
<evidence type="ECO:0000259" key="11">
    <source>
        <dbReference type="PROSITE" id="PS50110"/>
    </source>
</evidence>
<dbReference type="GO" id="GO:0005737">
    <property type="term" value="C:cytoplasm"/>
    <property type="evidence" value="ECO:0007669"/>
    <property type="project" value="UniProtKB-SubCell"/>
</dbReference>
<feature type="domain" description="Response regulatory" evidence="11">
    <location>
        <begin position="4"/>
        <end position="120"/>
    </location>
</feature>
<evidence type="ECO:0000256" key="6">
    <source>
        <dbReference type="ARBA" id="ARBA00023125"/>
    </source>
</evidence>
<dbReference type="SUPFAM" id="SSF46785">
    <property type="entry name" value="Winged helix' DNA-binding domain"/>
    <property type="match status" value="1"/>
</dbReference>
<comment type="subcellular location">
    <subcellularLocation>
        <location evidence="1 9">Cytoplasm</location>
    </subcellularLocation>
</comment>
<evidence type="ECO:0000256" key="7">
    <source>
        <dbReference type="ARBA" id="ARBA00023159"/>
    </source>
</evidence>
<proteinExistence type="predicted"/>
<comment type="caution">
    <text evidence="12">The sequence shown here is derived from an EMBL/GenBank/DDBJ whole genome shotgun (WGS) entry which is preliminary data.</text>
</comment>
<sequence>MKANILIVEDDPMVQFIHRSYLERLAVFERIFSVETVEEAQEMLQKETIELLLLDIHLKDGNGLELLQTLREQQQAVDVIMITAADETRLISQSLHLGMLDYLIKPFSFERFAQSIQVFQQRRESLKHPRIAQQQIDLLLQGNQKSPWIELEKGLTEDTLQLIQETIRTIKQPFTVQELAQACALSHVSVRKYVAHLEKTKAIRSENVYTKIGRPYKQYFLTYAEKQTTD</sequence>
<reference evidence="12 13" key="1">
    <citation type="submission" date="2018-08" db="EMBL/GenBank/DDBJ databases">
        <title>A genome reference for cultivated species of the human gut microbiota.</title>
        <authorList>
            <person name="Zou Y."/>
            <person name="Xue W."/>
            <person name="Luo G."/>
        </authorList>
    </citation>
    <scope>NUCLEOTIDE SEQUENCE [LARGE SCALE GENOMIC DNA]</scope>
    <source>
        <strain evidence="12 13">AF48-16</strain>
    </source>
</reference>
<dbReference type="AlphaFoldDB" id="A0A415EMW0"/>
<accession>A0A415EMW0</accession>
<keyword evidence="7 9" id="KW-0010">Activator</keyword>
<dbReference type="GO" id="GO:0003700">
    <property type="term" value="F:DNA-binding transcription factor activity"/>
    <property type="evidence" value="ECO:0007669"/>
    <property type="project" value="InterPro"/>
</dbReference>
<dbReference type="InterPro" id="IPR006793">
    <property type="entry name" value="FaeA"/>
</dbReference>
<keyword evidence="8 9" id="KW-0804">Transcription</keyword>
<dbReference type="InterPro" id="IPR011006">
    <property type="entry name" value="CheY-like_superfamily"/>
</dbReference>
<dbReference type="InterPro" id="IPR024187">
    <property type="entry name" value="Sig_transdc_resp-reg_cit/mal"/>
</dbReference>
<dbReference type="GeneID" id="91575999"/>
<dbReference type="Pfam" id="PF04703">
    <property type="entry name" value="FaeA"/>
    <property type="match status" value="1"/>
</dbReference>
<dbReference type="Pfam" id="PF00072">
    <property type="entry name" value="Response_reg"/>
    <property type="match status" value="1"/>
</dbReference>
<evidence type="ECO:0000256" key="5">
    <source>
        <dbReference type="ARBA" id="ARBA00023015"/>
    </source>
</evidence>
<dbReference type="SMART" id="SM00448">
    <property type="entry name" value="REC"/>
    <property type="match status" value="1"/>
</dbReference>
<dbReference type="InterPro" id="IPR051271">
    <property type="entry name" value="2C-system_Tx_regulators"/>
</dbReference>
<dbReference type="GO" id="GO:0000156">
    <property type="term" value="F:phosphorelay response regulator activity"/>
    <property type="evidence" value="ECO:0007669"/>
    <property type="project" value="TreeGrafter"/>
</dbReference>
<evidence type="ECO:0000256" key="2">
    <source>
        <dbReference type="ARBA" id="ARBA00022490"/>
    </source>
</evidence>
<dbReference type="PANTHER" id="PTHR45526">
    <property type="entry name" value="TRANSCRIPTIONAL REGULATORY PROTEIN DPIA"/>
    <property type="match status" value="1"/>
</dbReference>
<dbReference type="InterPro" id="IPR036390">
    <property type="entry name" value="WH_DNA-bd_sf"/>
</dbReference>
<dbReference type="GO" id="GO:0003677">
    <property type="term" value="F:DNA binding"/>
    <property type="evidence" value="ECO:0007669"/>
    <property type="project" value="UniProtKB-KW"/>
</dbReference>
<keyword evidence="6 9" id="KW-0238">DNA-binding</keyword>
<dbReference type="PIRSF" id="PIRSF006171">
    <property type="entry name" value="RR_citrat_malat"/>
    <property type="match status" value="1"/>
</dbReference>
<dbReference type="RefSeq" id="WP_008378031.1">
    <property type="nucleotide sequence ID" value="NZ_JAQLBP010000042.1"/>
</dbReference>
<evidence type="ECO:0000256" key="1">
    <source>
        <dbReference type="ARBA" id="ARBA00004496"/>
    </source>
</evidence>
<evidence type="ECO:0000256" key="4">
    <source>
        <dbReference type="ARBA" id="ARBA00023012"/>
    </source>
</evidence>
<evidence type="ECO:0000313" key="12">
    <source>
        <dbReference type="EMBL" id="RHK03664.1"/>
    </source>
</evidence>
<evidence type="ECO:0000256" key="3">
    <source>
        <dbReference type="ARBA" id="ARBA00022553"/>
    </source>
</evidence>
<dbReference type="Gene3D" id="3.40.50.2300">
    <property type="match status" value="1"/>
</dbReference>
<dbReference type="InterPro" id="IPR001789">
    <property type="entry name" value="Sig_transdc_resp-reg_receiver"/>
</dbReference>
<keyword evidence="4 9" id="KW-0902">Two-component regulatory system</keyword>
<gene>
    <name evidence="12" type="ORF">DW084_17070</name>
</gene>
<dbReference type="EMBL" id="QRMZ01000033">
    <property type="protein sequence ID" value="RHK03664.1"/>
    <property type="molecule type" value="Genomic_DNA"/>
</dbReference>
<keyword evidence="2 9" id="KW-0963">Cytoplasm</keyword>
<evidence type="ECO:0000313" key="13">
    <source>
        <dbReference type="Proteomes" id="UP000286288"/>
    </source>
</evidence>
<organism evidence="12 13">
    <name type="scientific">Enterococcus casseliflavus</name>
    <name type="common">Enterococcus flavescens</name>
    <dbReference type="NCBI Taxonomy" id="37734"/>
    <lineage>
        <taxon>Bacteria</taxon>
        <taxon>Bacillati</taxon>
        <taxon>Bacillota</taxon>
        <taxon>Bacilli</taxon>
        <taxon>Lactobacillales</taxon>
        <taxon>Enterococcaceae</taxon>
        <taxon>Enterococcus</taxon>
    </lineage>
</organism>
<evidence type="ECO:0000256" key="10">
    <source>
        <dbReference type="PROSITE-ProRule" id="PRU00169"/>
    </source>
</evidence>
<keyword evidence="5 9" id="KW-0805">Transcription regulation</keyword>
<name>A0A415EMW0_ENTCA</name>
<dbReference type="Proteomes" id="UP000286288">
    <property type="component" value="Unassembled WGS sequence"/>
</dbReference>
<evidence type="ECO:0000256" key="8">
    <source>
        <dbReference type="ARBA" id="ARBA00023163"/>
    </source>
</evidence>